<name>A0ABD3Q2C9_9STRA</name>
<gene>
    <name evidence="1" type="ORF">ACHAWO_010932</name>
</gene>
<evidence type="ECO:0000313" key="2">
    <source>
        <dbReference type="Proteomes" id="UP001530400"/>
    </source>
</evidence>
<protein>
    <recommendedName>
        <fullName evidence="3">Calmodulin-lysine N-methyltransferase</fullName>
    </recommendedName>
</protein>
<evidence type="ECO:0000313" key="1">
    <source>
        <dbReference type="EMBL" id="KAL3794081.1"/>
    </source>
</evidence>
<reference evidence="1 2" key="1">
    <citation type="submission" date="2024-10" db="EMBL/GenBank/DDBJ databases">
        <title>Updated reference genomes for cyclostephanoid diatoms.</title>
        <authorList>
            <person name="Roberts W.R."/>
            <person name="Alverson A.J."/>
        </authorList>
    </citation>
    <scope>NUCLEOTIDE SEQUENCE [LARGE SCALE GENOMIC DNA]</scope>
    <source>
        <strain evidence="1 2">AJA010-31</strain>
    </source>
</reference>
<proteinExistence type="predicted"/>
<dbReference type="AlphaFoldDB" id="A0ABD3Q2C9"/>
<dbReference type="InterPro" id="IPR019410">
    <property type="entry name" value="Methyltransf_16"/>
</dbReference>
<evidence type="ECO:0008006" key="3">
    <source>
        <dbReference type="Google" id="ProtNLM"/>
    </source>
</evidence>
<dbReference type="EMBL" id="JALLPJ020000371">
    <property type="protein sequence ID" value="KAL3794081.1"/>
    <property type="molecule type" value="Genomic_DNA"/>
</dbReference>
<sequence length="355" mass="39426">MVTYHTDTKDHAPIQLSTLSKWVSPSVLAWLQAAEATKIARQAEIDEDDLTYTAALFQSEADKQEELELQQNRVQSWKTSVDNPDGEFNWLDNEHTNDAADENSCEVRVIYIISDSTEGHGNTLWPSSRHVSNLLANKHSCSDVLSPLLQQKKKVIDTTKHPLLGLSFVEFGAGAGVPSWTAMRCGARVVCTDQAVPDRIRCIAECAERNNKDLELLQSDGDILKNASLARACPYNWGECIDEVTSSLDNNEKFDVVVAADCCYMPLLQTKLLQSIDMLMSQEGVALVPFALHGNASDEDVWKIVDRAKQMGFVVEVLEPMQLTPSVIGMADKQGLVQTVRLTRQLSHKNQLVVE</sequence>
<dbReference type="Gene3D" id="3.40.50.150">
    <property type="entry name" value="Vaccinia Virus protein VP39"/>
    <property type="match status" value="1"/>
</dbReference>
<dbReference type="Proteomes" id="UP001530400">
    <property type="component" value="Unassembled WGS sequence"/>
</dbReference>
<comment type="caution">
    <text evidence="1">The sequence shown here is derived from an EMBL/GenBank/DDBJ whole genome shotgun (WGS) entry which is preliminary data.</text>
</comment>
<accession>A0ABD3Q2C9</accession>
<dbReference type="Pfam" id="PF10294">
    <property type="entry name" value="Methyltransf_16"/>
    <property type="match status" value="1"/>
</dbReference>
<dbReference type="PANTHER" id="PTHR14614">
    <property type="entry name" value="HEPATOCELLULAR CARCINOMA-ASSOCIATED ANTIGEN"/>
    <property type="match status" value="1"/>
</dbReference>
<dbReference type="InterPro" id="IPR029063">
    <property type="entry name" value="SAM-dependent_MTases_sf"/>
</dbReference>
<keyword evidence="2" id="KW-1185">Reference proteome</keyword>
<dbReference type="SUPFAM" id="SSF53335">
    <property type="entry name" value="S-adenosyl-L-methionine-dependent methyltransferases"/>
    <property type="match status" value="1"/>
</dbReference>
<organism evidence="1 2">
    <name type="scientific">Cyclotella atomus</name>
    <dbReference type="NCBI Taxonomy" id="382360"/>
    <lineage>
        <taxon>Eukaryota</taxon>
        <taxon>Sar</taxon>
        <taxon>Stramenopiles</taxon>
        <taxon>Ochrophyta</taxon>
        <taxon>Bacillariophyta</taxon>
        <taxon>Coscinodiscophyceae</taxon>
        <taxon>Thalassiosirophycidae</taxon>
        <taxon>Stephanodiscales</taxon>
        <taxon>Stephanodiscaceae</taxon>
        <taxon>Cyclotella</taxon>
    </lineage>
</organism>